<evidence type="ECO:0000256" key="3">
    <source>
        <dbReference type="ARBA" id="ARBA00005179"/>
    </source>
</evidence>
<gene>
    <name evidence="14" type="ORF">DFH07DRAFT_970190</name>
</gene>
<keyword evidence="10" id="KW-0408">Iron</keyword>
<dbReference type="EMBL" id="JARJLG010000212">
    <property type="protein sequence ID" value="KAJ7727433.1"/>
    <property type="molecule type" value="Genomic_DNA"/>
</dbReference>
<evidence type="ECO:0000313" key="15">
    <source>
        <dbReference type="Proteomes" id="UP001215280"/>
    </source>
</evidence>
<dbReference type="InterPro" id="IPR002401">
    <property type="entry name" value="Cyt_P450_E_grp-I"/>
</dbReference>
<protein>
    <submittedName>
        <fullName evidence="14">Cytochrome P450</fullName>
    </submittedName>
</protein>
<sequence length="219" mass="24478">MSCLDTNHIPPQHISVAEQASKISGWALTPGRWLVDYWPILRFIPSWFPFAHFKRQSSEWRSTLNFLSDIPHNWAAGTNIPSTSHLLRPGMTEEAEDIAPGHSTPAQQTLPQTRAQAEIDSITSGTPQFADVYRLPFLLAMLKEVMRYAPVANLALPHQVTQDDTYAGYRIPAGATMVLNVYAILHDAETYPDPFLFDPDRFFAGAGPASPDPGKYIWD</sequence>
<evidence type="ECO:0000256" key="1">
    <source>
        <dbReference type="ARBA" id="ARBA00001971"/>
    </source>
</evidence>
<dbReference type="GO" id="GO:0005506">
    <property type="term" value="F:iron ion binding"/>
    <property type="evidence" value="ECO:0007669"/>
    <property type="project" value="InterPro"/>
</dbReference>
<keyword evidence="13" id="KW-0325">Glycoprotein</keyword>
<evidence type="ECO:0000313" key="14">
    <source>
        <dbReference type="EMBL" id="KAJ7727433.1"/>
    </source>
</evidence>
<keyword evidence="8" id="KW-1133">Transmembrane helix</keyword>
<evidence type="ECO:0000256" key="6">
    <source>
        <dbReference type="ARBA" id="ARBA00022692"/>
    </source>
</evidence>
<dbReference type="Gene3D" id="1.10.630.10">
    <property type="entry name" value="Cytochrome P450"/>
    <property type="match status" value="1"/>
</dbReference>
<comment type="caution">
    <text evidence="14">The sequence shown here is derived from an EMBL/GenBank/DDBJ whole genome shotgun (WGS) entry which is preliminary data.</text>
</comment>
<evidence type="ECO:0000256" key="5">
    <source>
        <dbReference type="ARBA" id="ARBA00022617"/>
    </source>
</evidence>
<evidence type="ECO:0000256" key="10">
    <source>
        <dbReference type="ARBA" id="ARBA00023004"/>
    </source>
</evidence>
<dbReference type="GO" id="GO:0020037">
    <property type="term" value="F:heme binding"/>
    <property type="evidence" value="ECO:0007669"/>
    <property type="project" value="InterPro"/>
</dbReference>
<dbReference type="SUPFAM" id="SSF48264">
    <property type="entry name" value="Cytochrome P450"/>
    <property type="match status" value="1"/>
</dbReference>
<accession>A0AAD7HUH2</accession>
<keyword evidence="7" id="KW-0479">Metal-binding</keyword>
<evidence type="ECO:0000256" key="12">
    <source>
        <dbReference type="ARBA" id="ARBA00023136"/>
    </source>
</evidence>
<dbReference type="PANTHER" id="PTHR46300:SF2">
    <property type="entry name" value="CYTOCHROME P450 MONOOXYGENASE ALNH-RELATED"/>
    <property type="match status" value="1"/>
</dbReference>
<comment type="subcellular location">
    <subcellularLocation>
        <location evidence="2">Membrane</location>
        <topology evidence="2">Single-pass membrane protein</topology>
    </subcellularLocation>
</comment>
<dbReference type="Pfam" id="PF00067">
    <property type="entry name" value="p450"/>
    <property type="match status" value="1"/>
</dbReference>
<comment type="pathway">
    <text evidence="3">Secondary metabolite biosynthesis.</text>
</comment>
<dbReference type="AlphaFoldDB" id="A0AAD7HUH2"/>
<dbReference type="PANTHER" id="PTHR46300">
    <property type="entry name" value="P450, PUTATIVE (EUROFUNG)-RELATED-RELATED"/>
    <property type="match status" value="1"/>
</dbReference>
<name>A0AAD7HUH2_9AGAR</name>
<dbReference type="InterPro" id="IPR001128">
    <property type="entry name" value="Cyt_P450"/>
</dbReference>
<keyword evidence="11" id="KW-0503">Monooxygenase</keyword>
<keyword evidence="15" id="KW-1185">Reference proteome</keyword>
<proteinExistence type="inferred from homology"/>
<evidence type="ECO:0000256" key="7">
    <source>
        <dbReference type="ARBA" id="ARBA00022723"/>
    </source>
</evidence>
<evidence type="ECO:0000256" key="4">
    <source>
        <dbReference type="ARBA" id="ARBA00010617"/>
    </source>
</evidence>
<evidence type="ECO:0000256" key="11">
    <source>
        <dbReference type="ARBA" id="ARBA00023033"/>
    </source>
</evidence>
<comment type="cofactor">
    <cofactor evidence="1">
        <name>heme</name>
        <dbReference type="ChEBI" id="CHEBI:30413"/>
    </cofactor>
</comment>
<evidence type="ECO:0000256" key="2">
    <source>
        <dbReference type="ARBA" id="ARBA00004167"/>
    </source>
</evidence>
<dbReference type="Proteomes" id="UP001215280">
    <property type="component" value="Unassembled WGS sequence"/>
</dbReference>
<keyword evidence="12" id="KW-0472">Membrane</keyword>
<dbReference type="InterPro" id="IPR050364">
    <property type="entry name" value="Cytochrome_P450_fung"/>
</dbReference>
<dbReference type="GO" id="GO:0016705">
    <property type="term" value="F:oxidoreductase activity, acting on paired donors, with incorporation or reduction of molecular oxygen"/>
    <property type="evidence" value="ECO:0007669"/>
    <property type="project" value="InterPro"/>
</dbReference>
<evidence type="ECO:0000256" key="13">
    <source>
        <dbReference type="ARBA" id="ARBA00023180"/>
    </source>
</evidence>
<evidence type="ECO:0000256" key="8">
    <source>
        <dbReference type="ARBA" id="ARBA00022989"/>
    </source>
</evidence>
<keyword evidence="5" id="KW-0349">Heme</keyword>
<dbReference type="InterPro" id="IPR036396">
    <property type="entry name" value="Cyt_P450_sf"/>
</dbReference>
<dbReference type="PRINTS" id="PR00463">
    <property type="entry name" value="EP450I"/>
</dbReference>
<dbReference type="GO" id="GO:0004497">
    <property type="term" value="F:monooxygenase activity"/>
    <property type="evidence" value="ECO:0007669"/>
    <property type="project" value="UniProtKB-KW"/>
</dbReference>
<evidence type="ECO:0000256" key="9">
    <source>
        <dbReference type="ARBA" id="ARBA00023002"/>
    </source>
</evidence>
<keyword evidence="6" id="KW-0812">Transmembrane</keyword>
<dbReference type="GO" id="GO:0016020">
    <property type="term" value="C:membrane"/>
    <property type="evidence" value="ECO:0007669"/>
    <property type="project" value="UniProtKB-SubCell"/>
</dbReference>
<keyword evidence="9" id="KW-0560">Oxidoreductase</keyword>
<organism evidence="14 15">
    <name type="scientific">Mycena maculata</name>
    <dbReference type="NCBI Taxonomy" id="230809"/>
    <lineage>
        <taxon>Eukaryota</taxon>
        <taxon>Fungi</taxon>
        <taxon>Dikarya</taxon>
        <taxon>Basidiomycota</taxon>
        <taxon>Agaricomycotina</taxon>
        <taxon>Agaricomycetes</taxon>
        <taxon>Agaricomycetidae</taxon>
        <taxon>Agaricales</taxon>
        <taxon>Marasmiineae</taxon>
        <taxon>Mycenaceae</taxon>
        <taxon>Mycena</taxon>
    </lineage>
</organism>
<reference evidence="14" key="1">
    <citation type="submission" date="2023-03" db="EMBL/GenBank/DDBJ databases">
        <title>Massive genome expansion in bonnet fungi (Mycena s.s.) driven by repeated elements and novel gene families across ecological guilds.</title>
        <authorList>
            <consortium name="Lawrence Berkeley National Laboratory"/>
            <person name="Harder C.B."/>
            <person name="Miyauchi S."/>
            <person name="Viragh M."/>
            <person name="Kuo A."/>
            <person name="Thoen E."/>
            <person name="Andreopoulos B."/>
            <person name="Lu D."/>
            <person name="Skrede I."/>
            <person name="Drula E."/>
            <person name="Henrissat B."/>
            <person name="Morin E."/>
            <person name="Kohler A."/>
            <person name="Barry K."/>
            <person name="LaButti K."/>
            <person name="Morin E."/>
            <person name="Salamov A."/>
            <person name="Lipzen A."/>
            <person name="Mereny Z."/>
            <person name="Hegedus B."/>
            <person name="Baldrian P."/>
            <person name="Stursova M."/>
            <person name="Weitz H."/>
            <person name="Taylor A."/>
            <person name="Grigoriev I.V."/>
            <person name="Nagy L.G."/>
            <person name="Martin F."/>
            <person name="Kauserud H."/>
        </authorList>
    </citation>
    <scope>NUCLEOTIDE SEQUENCE</scope>
    <source>
        <strain evidence="14">CBHHK188m</strain>
    </source>
</reference>
<comment type="similarity">
    <text evidence="4">Belongs to the cytochrome P450 family.</text>
</comment>